<proteinExistence type="predicted"/>
<protein>
    <submittedName>
        <fullName evidence="1">Unannotated protein</fullName>
    </submittedName>
</protein>
<sequence length="76" mass="8534">MNRIGRAVIALGKGPPGVRDPKEFKVFICFYEFVEVLDESIKFLCAFDGSQTKGRYNIESYLRNNSESAHTDSGNV</sequence>
<name>A0A6J7S8C0_9ZZZZ</name>
<gene>
    <name evidence="1" type="ORF">UFOPK4134_01735</name>
</gene>
<dbReference type="EMBL" id="CAFBPS010000199">
    <property type="protein sequence ID" value="CAB5037286.1"/>
    <property type="molecule type" value="Genomic_DNA"/>
</dbReference>
<accession>A0A6J7S8C0</accession>
<dbReference type="AlphaFoldDB" id="A0A6J7S8C0"/>
<reference evidence="1" key="1">
    <citation type="submission" date="2020-05" db="EMBL/GenBank/DDBJ databases">
        <authorList>
            <person name="Chiriac C."/>
            <person name="Salcher M."/>
            <person name="Ghai R."/>
            <person name="Kavagutti S V."/>
        </authorList>
    </citation>
    <scope>NUCLEOTIDE SEQUENCE</scope>
</reference>
<evidence type="ECO:0000313" key="1">
    <source>
        <dbReference type="EMBL" id="CAB5037286.1"/>
    </source>
</evidence>
<organism evidence="1">
    <name type="scientific">freshwater metagenome</name>
    <dbReference type="NCBI Taxonomy" id="449393"/>
    <lineage>
        <taxon>unclassified sequences</taxon>
        <taxon>metagenomes</taxon>
        <taxon>ecological metagenomes</taxon>
    </lineage>
</organism>